<evidence type="ECO:0000256" key="1">
    <source>
        <dbReference type="SAM" id="MobiDB-lite"/>
    </source>
</evidence>
<dbReference type="CDD" id="cd00093">
    <property type="entry name" value="HTH_XRE"/>
    <property type="match status" value="1"/>
</dbReference>
<dbReference type="InterPro" id="IPR001387">
    <property type="entry name" value="Cro/C1-type_HTH"/>
</dbReference>
<feature type="compositionally biased region" description="Low complexity" evidence="1">
    <location>
        <begin position="405"/>
        <end position="425"/>
    </location>
</feature>
<name>A0AAU1IAE3_9ACTN</name>
<gene>
    <name evidence="2" type="ORF">OG477_42010</name>
</gene>
<organism evidence="2">
    <name type="scientific">Streptomyces sp. NBC_00180</name>
    <dbReference type="NCBI Taxonomy" id="2903632"/>
    <lineage>
        <taxon>Bacteria</taxon>
        <taxon>Bacillati</taxon>
        <taxon>Actinomycetota</taxon>
        <taxon>Actinomycetes</taxon>
        <taxon>Kitasatosporales</taxon>
        <taxon>Streptomycetaceae</taxon>
        <taxon>Streptomyces</taxon>
    </lineage>
</organism>
<evidence type="ECO:0000313" key="2">
    <source>
        <dbReference type="EMBL" id="WTP91456.1"/>
    </source>
</evidence>
<feature type="region of interest" description="Disordered" evidence="1">
    <location>
        <begin position="210"/>
        <end position="244"/>
    </location>
</feature>
<feature type="compositionally biased region" description="Polar residues" evidence="1">
    <location>
        <begin position="21"/>
        <end position="31"/>
    </location>
</feature>
<feature type="region of interest" description="Disordered" evidence="1">
    <location>
        <begin position="15"/>
        <end position="42"/>
    </location>
</feature>
<accession>A0AAU1IAE3</accession>
<reference evidence="2" key="1">
    <citation type="submission" date="2022-10" db="EMBL/GenBank/DDBJ databases">
        <title>The complete genomes of actinobacterial strains from the NBC collection.</title>
        <authorList>
            <person name="Joergensen T.S."/>
            <person name="Alvarez Arevalo M."/>
            <person name="Sterndorff E.B."/>
            <person name="Faurdal D."/>
            <person name="Vuksanovic O."/>
            <person name="Mourched A.-S."/>
            <person name="Charusanti P."/>
            <person name="Shaw S."/>
            <person name="Blin K."/>
            <person name="Weber T."/>
        </authorList>
    </citation>
    <scope>NUCLEOTIDE SEQUENCE</scope>
    <source>
        <strain evidence="2">NBC 00180</strain>
    </source>
</reference>
<feature type="region of interest" description="Disordered" evidence="1">
    <location>
        <begin position="570"/>
        <end position="590"/>
    </location>
</feature>
<feature type="region of interest" description="Disordered" evidence="1">
    <location>
        <begin position="392"/>
        <end position="458"/>
    </location>
</feature>
<sequence>MTEYPWDFELDDGSWIDADDSSSGRQPQQAGVPTPVPGAQSLFGQSATSQERVWKALNGLGDPEVWTGQGLTEELGSDALRVLRDVADSYGITVAGNEDLASVVVAHLAAEAAAAAGPPTTVAYAAVPTTAPAPYTSAGIGSDTQLLQWCIDSGYARSPYQQVCAGVSAQWQFGTQDIDDWLLRLAARFHLPTAGVDADGLWQAIVTSSTPAAGQPHPATAPPPATGHTTTVYQNQDGDRDQSDDSAVLGCVRDPQLQALTFDALAAYLAQWDFSLERVQHSLARIAYSSSVSLQGLEDWDQAWKAIVAKERALSGAGQGPPGPVPAAAPAPDLEAMVDACLARRLPLHTALADISGTAHVQPIDVANYIIALARHRRSRTYTDTETAYHDLRQTVVPQPPPTPTQLSTLPPAHTRPTPAATGPADGSRKRSNSSRPPGIVAPTAKSKRTRPRTAQEKAACKEFHTKLRDVIQAGGTQTKAANLIHIDKSSLNTYLRNEKGWDLLPFMHADKLINFYAGDERGALRALYERASQDSLFQWTEGPPQKPATAQQEIGFTPLDPNAEYEHAIGGRRKRASRPAPQPAQPVNFTPINLDAQYEHRIGGGSTSGPTSQAPILQDPAPAVQPLPQGTQGLRGARAASRWIFAIRDGEDFVSCMIRLRKELNMTQSDVGHQDKISNYEKRVRKANRKVAQKWIDALTGGGQPDDAQLQLRAKLQYLYGFRYGPVQ</sequence>
<dbReference type="EMBL" id="CP108140">
    <property type="protein sequence ID" value="WTP91456.1"/>
    <property type="molecule type" value="Genomic_DNA"/>
</dbReference>
<proteinExistence type="predicted"/>
<dbReference type="AlphaFoldDB" id="A0AAU1IAE3"/>
<protein>
    <submittedName>
        <fullName evidence="2">Helix-turn-helix transcriptional regulator</fullName>
    </submittedName>
</protein>